<dbReference type="OrthoDB" id="441129at2759"/>
<keyword evidence="1" id="KW-0175">Coiled coil</keyword>
<evidence type="ECO:0000313" key="3">
    <source>
        <dbReference type="Proteomes" id="UP000822476"/>
    </source>
</evidence>
<comment type="caution">
    <text evidence="2">The sequence shown here is derived from an EMBL/GenBank/DDBJ whole genome shotgun (WGS) entry which is preliminary data.</text>
</comment>
<reference evidence="2" key="1">
    <citation type="submission" date="2019-07" db="EMBL/GenBank/DDBJ databases">
        <title>Annotation for the trematode Paragonimus miyazaki's.</title>
        <authorList>
            <person name="Choi Y.-J."/>
        </authorList>
    </citation>
    <scope>NUCLEOTIDE SEQUENCE</scope>
    <source>
        <strain evidence="2">Japan</strain>
    </source>
</reference>
<dbReference type="AlphaFoldDB" id="A0A8S9Z9H6"/>
<proteinExistence type="predicted"/>
<evidence type="ECO:0000313" key="2">
    <source>
        <dbReference type="EMBL" id="KAF7262183.1"/>
    </source>
</evidence>
<dbReference type="Proteomes" id="UP000822476">
    <property type="component" value="Unassembled WGS sequence"/>
</dbReference>
<keyword evidence="3" id="KW-1185">Reference proteome</keyword>
<organism evidence="2 3">
    <name type="scientific">Paragonimus skrjabini miyazakii</name>
    <dbReference type="NCBI Taxonomy" id="59628"/>
    <lineage>
        <taxon>Eukaryota</taxon>
        <taxon>Metazoa</taxon>
        <taxon>Spiralia</taxon>
        <taxon>Lophotrochozoa</taxon>
        <taxon>Platyhelminthes</taxon>
        <taxon>Trematoda</taxon>
        <taxon>Digenea</taxon>
        <taxon>Plagiorchiida</taxon>
        <taxon>Troglotremata</taxon>
        <taxon>Troglotrematidae</taxon>
        <taxon>Paragonimus</taxon>
    </lineage>
</organism>
<name>A0A8S9Z9H6_9TREM</name>
<dbReference type="EMBL" id="JTDE01000143">
    <property type="protein sequence ID" value="KAF7262183.1"/>
    <property type="molecule type" value="Genomic_DNA"/>
</dbReference>
<evidence type="ECO:0000256" key="1">
    <source>
        <dbReference type="SAM" id="Coils"/>
    </source>
</evidence>
<sequence length="122" mass="14702">MDEITCLRNELSTTLEHHEFEKKKLIEEMEQSMCIIEDNMMKKKNELLVLQKNLVDFEGYQQDKENLEVAVRTLEQKCLDENESKTTMLEQLELKFFEEKMRLRQESIQNITYLAEEAHKRT</sequence>
<accession>A0A8S9Z9H6</accession>
<protein>
    <submittedName>
        <fullName evidence="2">Uncharacterized protein</fullName>
    </submittedName>
</protein>
<gene>
    <name evidence="2" type="ORF">EG68_00486</name>
</gene>
<feature type="coiled-coil region" evidence="1">
    <location>
        <begin position="57"/>
        <end position="84"/>
    </location>
</feature>